<feature type="signal peptide" evidence="4">
    <location>
        <begin position="1"/>
        <end position="18"/>
    </location>
</feature>
<dbReference type="AlphaFoldDB" id="A0A7D9H1Q5"/>
<keyword evidence="4" id="KW-0732">Signal</keyword>
<feature type="compositionally biased region" description="Low complexity" evidence="3">
    <location>
        <begin position="90"/>
        <end position="111"/>
    </location>
</feature>
<evidence type="ECO:0000313" key="7">
    <source>
        <dbReference type="Proteomes" id="UP000478008"/>
    </source>
</evidence>
<organism evidence="6 7">
    <name type="scientific">Dekkera bruxellensis</name>
    <name type="common">Brettanomyces custersii</name>
    <dbReference type="NCBI Taxonomy" id="5007"/>
    <lineage>
        <taxon>Eukaryota</taxon>
        <taxon>Fungi</taxon>
        <taxon>Dikarya</taxon>
        <taxon>Ascomycota</taxon>
        <taxon>Saccharomycotina</taxon>
        <taxon>Pichiomycetes</taxon>
        <taxon>Pichiales</taxon>
        <taxon>Pichiaceae</taxon>
        <taxon>Brettanomyces</taxon>
    </lineage>
</organism>
<sequence>MSLRKFILPSFCMMVAVATYSNNSSPKAVESLPVIDLVSIEDFLYDFNVSFGSPEQTLDIRLDIANGVLWVPGAPYFKSCDDDSDEEDASTSSTGNPTSTSDYSSSTSTSCPSGYSLYSILESLKNSSSYSCSSGGLFHGNKSDDFAYWSLSSDSEVLDVNDASYFESMYSDYIFVSGFWASDIMKASVENFTEYVNSEDSDESVLKLVRRDRKDESSSDIGNKSSTSSTLKSSTSTLKSSESSSSTSTAEVSIPNVKFVYSNASDVSIGSMGLGMGAILTEKYNFLSGFVKQDLIESNSYSLALNPTNTSKPLLILGGIDTSKYDGDLSLYPFIPVLDQSGVILNGTGAVNNILPVIPVTGYGVTSNSSGQSLVFSSTYDDKMSNSSYPKPALLDSRTYYNYIPFSTLIEIAVELNAYYAKSLQSWLVDCNAGISGTVDVYMGNMSISMNISSLLYPATDDNDTALYFLNGDEACLLSLLPDYELGYSVLGTPFLRHTYIAVDNEGRELAIGKAAMYGESTEKKLQQNESSSVNSLYAIESGLIPFAKKSNITSYEDLTMTIPKSINATGSIGMASEVQISNGEVYVPTGNETKRTMTATGSSLSSAKASGYSKQNKNDGNMGCANSRITLVATFLSIILAIL</sequence>
<dbReference type="SUPFAM" id="SSF50630">
    <property type="entry name" value="Acid proteases"/>
    <property type="match status" value="2"/>
</dbReference>
<dbReference type="GO" id="GO:0004190">
    <property type="term" value="F:aspartic-type endopeptidase activity"/>
    <property type="evidence" value="ECO:0007669"/>
    <property type="project" value="InterPro"/>
</dbReference>
<protein>
    <submittedName>
        <fullName evidence="6">DEBR0S1_12156g1_1</fullName>
    </submittedName>
</protein>
<evidence type="ECO:0000256" key="2">
    <source>
        <dbReference type="ARBA" id="ARBA00023157"/>
    </source>
</evidence>
<feature type="compositionally biased region" description="Low complexity" evidence="3">
    <location>
        <begin position="224"/>
        <end position="245"/>
    </location>
</feature>
<dbReference type="InterPro" id="IPR033121">
    <property type="entry name" value="PEPTIDASE_A1"/>
</dbReference>
<evidence type="ECO:0000256" key="4">
    <source>
        <dbReference type="SAM" id="SignalP"/>
    </source>
</evidence>
<gene>
    <name evidence="6" type="ORF">DEBR0S1_12156G</name>
</gene>
<keyword evidence="7" id="KW-1185">Reference proteome</keyword>
<dbReference type="Gene3D" id="2.40.70.10">
    <property type="entry name" value="Acid Proteases"/>
    <property type="match status" value="2"/>
</dbReference>
<dbReference type="PROSITE" id="PS51767">
    <property type="entry name" value="PEPTIDASE_A1"/>
    <property type="match status" value="1"/>
</dbReference>
<dbReference type="PANTHER" id="PTHR47966:SF65">
    <property type="entry name" value="ASPARTIC-TYPE ENDOPEPTIDASE"/>
    <property type="match status" value="1"/>
</dbReference>
<evidence type="ECO:0000313" key="6">
    <source>
        <dbReference type="EMBL" id="VUG16265.1"/>
    </source>
</evidence>
<accession>A0A7D9H1Q5</accession>
<name>A0A7D9H1Q5_DEKBR</name>
<evidence type="ECO:0000256" key="1">
    <source>
        <dbReference type="ARBA" id="ARBA00007447"/>
    </source>
</evidence>
<evidence type="ECO:0000256" key="3">
    <source>
        <dbReference type="SAM" id="MobiDB-lite"/>
    </source>
</evidence>
<feature type="domain" description="Peptidase A1" evidence="5">
    <location>
        <begin position="45"/>
        <end position="513"/>
    </location>
</feature>
<reference evidence="6 7" key="1">
    <citation type="submission" date="2019-07" db="EMBL/GenBank/DDBJ databases">
        <authorList>
            <person name="Friedrich A."/>
            <person name="Schacherer J."/>
        </authorList>
    </citation>
    <scope>NUCLEOTIDE SEQUENCE [LARGE SCALE GENOMIC DNA]</scope>
</reference>
<dbReference type="Proteomes" id="UP000478008">
    <property type="component" value="Unassembled WGS sequence"/>
</dbReference>
<feature type="region of interest" description="Disordered" evidence="3">
    <location>
        <begin position="81"/>
        <end position="111"/>
    </location>
</feature>
<dbReference type="GO" id="GO:0006508">
    <property type="term" value="P:proteolysis"/>
    <property type="evidence" value="ECO:0007669"/>
    <property type="project" value="InterPro"/>
</dbReference>
<dbReference type="EMBL" id="CABFWN010000001">
    <property type="protein sequence ID" value="VUG16265.1"/>
    <property type="molecule type" value="Genomic_DNA"/>
</dbReference>
<dbReference type="Pfam" id="PF00026">
    <property type="entry name" value="Asp"/>
    <property type="match status" value="1"/>
</dbReference>
<dbReference type="InterPro" id="IPR021109">
    <property type="entry name" value="Peptidase_aspartic_dom_sf"/>
</dbReference>
<keyword evidence="2" id="KW-1015">Disulfide bond</keyword>
<feature type="region of interest" description="Disordered" evidence="3">
    <location>
        <begin position="216"/>
        <end position="245"/>
    </location>
</feature>
<proteinExistence type="inferred from homology"/>
<dbReference type="InterPro" id="IPR001461">
    <property type="entry name" value="Aspartic_peptidase_A1"/>
</dbReference>
<comment type="similarity">
    <text evidence="1">Belongs to the peptidase A1 family.</text>
</comment>
<feature type="chain" id="PRO_5028868390" evidence="4">
    <location>
        <begin position="19"/>
        <end position="644"/>
    </location>
</feature>
<evidence type="ECO:0000259" key="5">
    <source>
        <dbReference type="PROSITE" id="PS51767"/>
    </source>
</evidence>
<dbReference type="PANTHER" id="PTHR47966">
    <property type="entry name" value="BETA-SITE APP-CLEAVING ENZYME, ISOFORM A-RELATED"/>
    <property type="match status" value="1"/>
</dbReference>